<evidence type="ECO:0000256" key="9">
    <source>
        <dbReference type="ARBA" id="ARBA00022722"/>
    </source>
</evidence>
<dbReference type="InterPro" id="IPR036397">
    <property type="entry name" value="RNaseH_sf"/>
</dbReference>
<evidence type="ECO:0000256" key="13">
    <source>
        <dbReference type="ARBA" id="ARBA00023211"/>
    </source>
</evidence>
<dbReference type="GO" id="GO:0003723">
    <property type="term" value="F:RNA binding"/>
    <property type="evidence" value="ECO:0007669"/>
    <property type="project" value="UniProtKB-UniRule"/>
</dbReference>
<comment type="function">
    <text evidence="3 14 16">Endonuclease that specifically degrades the RNA of RNA-DNA hybrids.</text>
</comment>
<dbReference type="InterPro" id="IPR024567">
    <property type="entry name" value="RNase_HII/HIII_dom"/>
</dbReference>
<keyword evidence="11 14" id="KW-0255">Endonuclease</keyword>
<dbReference type="NCBIfam" id="NF000595">
    <property type="entry name" value="PRK00015.1-3"/>
    <property type="match status" value="1"/>
</dbReference>
<comment type="cofactor">
    <cofactor evidence="14 15">
        <name>Mn(2+)</name>
        <dbReference type="ChEBI" id="CHEBI:29035"/>
    </cofactor>
    <cofactor evidence="14 15">
        <name>Mg(2+)</name>
        <dbReference type="ChEBI" id="CHEBI:18420"/>
    </cofactor>
    <text evidence="14 15">Manganese or magnesium. Binds 1 divalent metal ion per monomer in the absence of substrate. May bind a second metal ion after substrate binding.</text>
</comment>
<evidence type="ECO:0000313" key="18">
    <source>
        <dbReference type="EMBL" id="KXG77245.1"/>
    </source>
</evidence>
<evidence type="ECO:0000256" key="12">
    <source>
        <dbReference type="ARBA" id="ARBA00022801"/>
    </source>
</evidence>
<dbReference type="FunFam" id="3.30.420.10:FF:000006">
    <property type="entry name" value="Ribonuclease HII"/>
    <property type="match status" value="1"/>
</dbReference>
<keyword evidence="9 14" id="KW-0540">Nuclease</keyword>
<keyword evidence="8 14" id="KW-0963">Cytoplasm</keyword>
<name>A0A140L9M0_9FIRM</name>
<evidence type="ECO:0000256" key="8">
    <source>
        <dbReference type="ARBA" id="ARBA00022490"/>
    </source>
</evidence>
<dbReference type="InParanoid" id="A0A140L9M0"/>
<dbReference type="FunCoup" id="A0A140L9M0">
    <property type="interactions" value="398"/>
</dbReference>
<evidence type="ECO:0000256" key="6">
    <source>
        <dbReference type="ARBA" id="ARBA00012180"/>
    </source>
</evidence>
<dbReference type="PROSITE" id="PS51975">
    <property type="entry name" value="RNASE_H_2"/>
    <property type="match status" value="1"/>
</dbReference>
<dbReference type="InterPro" id="IPR012337">
    <property type="entry name" value="RNaseH-like_sf"/>
</dbReference>
<feature type="binding site" evidence="14 15">
    <location>
        <position position="35"/>
    </location>
    <ligand>
        <name>a divalent metal cation</name>
        <dbReference type="ChEBI" id="CHEBI:60240"/>
    </ligand>
</feature>
<evidence type="ECO:0000256" key="4">
    <source>
        <dbReference type="ARBA" id="ARBA00004496"/>
    </source>
</evidence>
<feature type="domain" description="RNase H type-2" evidence="17">
    <location>
        <begin position="28"/>
        <end position="215"/>
    </location>
</feature>
<evidence type="ECO:0000256" key="15">
    <source>
        <dbReference type="PROSITE-ProRule" id="PRU01319"/>
    </source>
</evidence>
<feature type="binding site" evidence="14 15">
    <location>
        <position position="126"/>
    </location>
    <ligand>
        <name>a divalent metal cation</name>
        <dbReference type="ChEBI" id="CHEBI:60240"/>
    </ligand>
</feature>
<proteinExistence type="inferred from homology"/>
<dbReference type="SUPFAM" id="SSF53098">
    <property type="entry name" value="Ribonuclease H-like"/>
    <property type="match status" value="1"/>
</dbReference>
<dbReference type="RefSeq" id="WP_066353254.1">
    <property type="nucleotide sequence ID" value="NZ_LOED01000013.1"/>
</dbReference>
<dbReference type="InterPro" id="IPR001352">
    <property type="entry name" value="RNase_HII/HIII"/>
</dbReference>
<evidence type="ECO:0000256" key="1">
    <source>
        <dbReference type="ARBA" id="ARBA00000077"/>
    </source>
</evidence>
<gene>
    <name evidence="14 18" type="primary">rnhB</name>
    <name evidence="18" type="ORF">AN618_12740</name>
</gene>
<comment type="catalytic activity">
    <reaction evidence="1 14 15 16">
        <text>Endonucleolytic cleavage to 5'-phosphomonoester.</text>
        <dbReference type="EC" id="3.1.26.4"/>
    </reaction>
</comment>
<dbReference type="GO" id="GO:0004523">
    <property type="term" value="F:RNA-DNA hybrid ribonuclease activity"/>
    <property type="evidence" value="ECO:0007669"/>
    <property type="project" value="UniProtKB-UniRule"/>
</dbReference>
<evidence type="ECO:0000256" key="14">
    <source>
        <dbReference type="HAMAP-Rule" id="MF_00052"/>
    </source>
</evidence>
<feature type="binding site" evidence="14 15">
    <location>
        <position position="34"/>
    </location>
    <ligand>
        <name>a divalent metal cation</name>
        <dbReference type="ChEBI" id="CHEBI:60240"/>
    </ligand>
</feature>
<accession>A0A140L9M0</accession>
<dbReference type="PANTHER" id="PTHR10954:SF18">
    <property type="entry name" value="RIBONUCLEASE HII"/>
    <property type="match status" value="1"/>
</dbReference>
<dbReference type="PATRIC" id="fig|520764.3.peg.1315"/>
<dbReference type="GO" id="GO:0032299">
    <property type="term" value="C:ribonuclease H2 complex"/>
    <property type="evidence" value="ECO:0007669"/>
    <property type="project" value="TreeGrafter"/>
</dbReference>
<dbReference type="InterPro" id="IPR022898">
    <property type="entry name" value="RNase_HII"/>
</dbReference>
<dbReference type="GO" id="GO:0006298">
    <property type="term" value="P:mismatch repair"/>
    <property type="evidence" value="ECO:0007669"/>
    <property type="project" value="TreeGrafter"/>
</dbReference>
<organism evidence="18 19">
    <name type="scientific">Fervidicola ferrireducens</name>
    <dbReference type="NCBI Taxonomy" id="520764"/>
    <lineage>
        <taxon>Bacteria</taxon>
        <taxon>Bacillati</taxon>
        <taxon>Bacillota</taxon>
        <taxon>Clostridia</taxon>
        <taxon>Thermosediminibacterales</taxon>
        <taxon>Thermosediminibacteraceae</taxon>
        <taxon>Fervidicola</taxon>
    </lineage>
</organism>
<dbReference type="STRING" id="520764.AN618_12740"/>
<comment type="caution">
    <text evidence="18">The sequence shown here is derived from an EMBL/GenBank/DDBJ whole genome shotgun (WGS) entry which is preliminary data.</text>
</comment>
<dbReference type="NCBIfam" id="NF000594">
    <property type="entry name" value="PRK00015.1-1"/>
    <property type="match status" value="1"/>
</dbReference>
<keyword evidence="12 14" id="KW-0378">Hydrolase</keyword>
<dbReference type="PANTHER" id="PTHR10954">
    <property type="entry name" value="RIBONUCLEASE H2 SUBUNIT A"/>
    <property type="match status" value="1"/>
</dbReference>
<dbReference type="Gene3D" id="3.30.420.10">
    <property type="entry name" value="Ribonuclease H-like superfamily/Ribonuclease H"/>
    <property type="match status" value="1"/>
</dbReference>
<dbReference type="Proteomes" id="UP000070427">
    <property type="component" value="Unassembled WGS sequence"/>
</dbReference>
<sequence>MKFNLEEEKKRVYELFARERMLAEKGYRYIAGVDEAGRGPLAGPVVAAAVILPLNVFIMHLKDSKLLSESKREKVYEEIKQKAVAVNYSVVDEKYIDRHNILNATLLAMKNAVEGLPVKPDFVLVDALVIPEIEPPQEKVVHGDRLCASIAAASIVAKVERDRIMKDYHKLYPYYDFWNNKGYCTKKHVESIKKYGLSPVHRRSFSVKGWDFIGT</sequence>
<keyword evidence="10 14" id="KW-0479">Metal-binding</keyword>
<evidence type="ECO:0000313" key="19">
    <source>
        <dbReference type="Proteomes" id="UP000070427"/>
    </source>
</evidence>
<evidence type="ECO:0000256" key="3">
    <source>
        <dbReference type="ARBA" id="ARBA00004065"/>
    </source>
</evidence>
<dbReference type="GO" id="GO:0030145">
    <property type="term" value="F:manganese ion binding"/>
    <property type="evidence" value="ECO:0007669"/>
    <property type="project" value="UniProtKB-UniRule"/>
</dbReference>
<dbReference type="EC" id="3.1.26.4" evidence="6 14"/>
<dbReference type="GO" id="GO:0043137">
    <property type="term" value="P:DNA replication, removal of RNA primer"/>
    <property type="evidence" value="ECO:0007669"/>
    <property type="project" value="TreeGrafter"/>
</dbReference>
<evidence type="ECO:0000256" key="16">
    <source>
        <dbReference type="RuleBase" id="RU003515"/>
    </source>
</evidence>
<comment type="cofactor">
    <cofactor evidence="2">
        <name>Mg(2+)</name>
        <dbReference type="ChEBI" id="CHEBI:18420"/>
    </cofactor>
</comment>
<dbReference type="Pfam" id="PF01351">
    <property type="entry name" value="RNase_HII"/>
    <property type="match status" value="1"/>
</dbReference>
<evidence type="ECO:0000256" key="7">
    <source>
        <dbReference type="ARBA" id="ARBA00019179"/>
    </source>
</evidence>
<comment type="similarity">
    <text evidence="5 14 16">Belongs to the RNase HII family.</text>
</comment>
<evidence type="ECO:0000256" key="5">
    <source>
        <dbReference type="ARBA" id="ARBA00007383"/>
    </source>
</evidence>
<evidence type="ECO:0000256" key="2">
    <source>
        <dbReference type="ARBA" id="ARBA00001946"/>
    </source>
</evidence>
<dbReference type="CDD" id="cd07182">
    <property type="entry name" value="RNase_HII_bacteria_HII_like"/>
    <property type="match status" value="1"/>
</dbReference>
<dbReference type="EMBL" id="LOED01000013">
    <property type="protein sequence ID" value="KXG77245.1"/>
    <property type="molecule type" value="Genomic_DNA"/>
</dbReference>
<dbReference type="HAMAP" id="MF_00052_B">
    <property type="entry name" value="RNase_HII_B"/>
    <property type="match status" value="1"/>
</dbReference>
<keyword evidence="13 14" id="KW-0464">Manganese</keyword>
<dbReference type="GO" id="GO:0005737">
    <property type="term" value="C:cytoplasm"/>
    <property type="evidence" value="ECO:0007669"/>
    <property type="project" value="UniProtKB-SubCell"/>
</dbReference>
<comment type="subcellular location">
    <subcellularLocation>
        <location evidence="4 14">Cytoplasm</location>
    </subcellularLocation>
</comment>
<protein>
    <recommendedName>
        <fullName evidence="7 14">Ribonuclease HII</fullName>
        <shortName evidence="14">RNase HII</shortName>
        <ecNumber evidence="6 14">3.1.26.4</ecNumber>
    </recommendedName>
</protein>
<evidence type="ECO:0000259" key="17">
    <source>
        <dbReference type="PROSITE" id="PS51975"/>
    </source>
</evidence>
<dbReference type="AlphaFoldDB" id="A0A140L9M0"/>
<evidence type="ECO:0000256" key="10">
    <source>
        <dbReference type="ARBA" id="ARBA00022723"/>
    </source>
</evidence>
<keyword evidence="19" id="KW-1185">Reference proteome</keyword>
<evidence type="ECO:0000256" key="11">
    <source>
        <dbReference type="ARBA" id="ARBA00022759"/>
    </source>
</evidence>
<dbReference type="OrthoDB" id="9803420at2"/>
<reference evidence="18 19" key="1">
    <citation type="submission" date="2015-12" db="EMBL/GenBank/DDBJ databases">
        <title>Draft genome sequnece of Fervidicola ferrireducens strain Y170.</title>
        <authorList>
            <person name="Patel B.K."/>
        </authorList>
    </citation>
    <scope>NUCLEOTIDE SEQUENCE [LARGE SCALE GENOMIC DNA]</scope>
    <source>
        <strain evidence="18 19">Y170</strain>
    </source>
</reference>